<dbReference type="AlphaFoldDB" id="A0A1W1GVJ2"/>
<evidence type="ECO:0008006" key="3">
    <source>
        <dbReference type="Google" id="ProtNLM"/>
    </source>
</evidence>
<name>A0A1W1GVJ2_9GAMM</name>
<reference evidence="2" key="1">
    <citation type="submission" date="2016-10" db="EMBL/GenBank/DDBJ databases">
        <authorList>
            <person name="Varghese N."/>
            <person name="Submissions S."/>
        </authorList>
    </citation>
    <scope>NUCLEOTIDE SEQUENCE [LARGE SCALE GENOMIC DNA]</scope>
    <source>
        <strain evidence="2">92MFCol6.1</strain>
    </source>
</reference>
<dbReference type="EMBL" id="FWEU01000001">
    <property type="protein sequence ID" value="SLM23271.1"/>
    <property type="molecule type" value="Genomic_DNA"/>
</dbReference>
<sequence length="148" mass="16400">MTQATFHSGHHRRLDVLAGAWETTLIALQSDGSTGGVSFASDVYTWMPNGHFLVHEVDAMMDGQRVRSTEIIGVDVESGGFFSRSYDADGGTSDFTSRLDGGRYTIQGQSQRFDGVISSDRQLLTGEWEHRVGDDWIPFVRIVLEKAE</sequence>
<organism evidence="1 2">
    <name type="scientific">Stenotrophomonas indicatrix</name>
    <dbReference type="NCBI Taxonomy" id="2045451"/>
    <lineage>
        <taxon>Bacteria</taxon>
        <taxon>Pseudomonadati</taxon>
        <taxon>Pseudomonadota</taxon>
        <taxon>Gammaproteobacteria</taxon>
        <taxon>Lysobacterales</taxon>
        <taxon>Lysobacteraceae</taxon>
        <taxon>Stenotrophomonas</taxon>
    </lineage>
</organism>
<dbReference type="Pfam" id="PF07617">
    <property type="entry name" value="DUF1579"/>
    <property type="match status" value="1"/>
</dbReference>
<protein>
    <recommendedName>
        <fullName evidence="3">DUF1579 domain-containing protein</fullName>
    </recommendedName>
</protein>
<dbReference type="RefSeq" id="WP_080148727.1">
    <property type="nucleotide sequence ID" value="NZ_FWEU01000001.1"/>
</dbReference>
<dbReference type="InterPro" id="IPR011473">
    <property type="entry name" value="DUF1579"/>
</dbReference>
<accession>A0A1W1GVJ2</accession>
<dbReference type="Proteomes" id="UP000191133">
    <property type="component" value="Unassembled WGS sequence"/>
</dbReference>
<evidence type="ECO:0000313" key="1">
    <source>
        <dbReference type="EMBL" id="SLM23271.1"/>
    </source>
</evidence>
<proteinExistence type="predicted"/>
<evidence type="ECO:0000313" key="2">
    <source>
        <dbReference type="Proteomes" id="UP000191133"/>
    </source>
</evidence>
<gene>
    <name evidence="1" type="ORF">SAMN04488690_0959</name>
</gene>